<evidence type="ECO:0000256" key="3">
    <source>
        <dbReference type="ARBA" id="ARBA00022801"/>
    </source>
</evidence>
<keyword evidence="3" id="KW-0378">Hydrolase</keyword>
<dbReference type="InterPro" id="IPR017853">
    <property type="entry name" value="GH"/>
</dbReference>
<dbReference type="Pfam" id="PF00232">
    <property type="entry name" value="Glyco_hydro_1"/>
    <property type="match status" value="1"/>
</dbReference>
<dbReference type="PROSITE" id="PS00653">
    <property type="entry name" value="GLYCOSYL_HYDROL_F1_2"/>
    <property type="match status" value="1"/>
</dbReference>
<dbReference type="Gene3D" id="3.20.20.80">
    <property type="entry name" value="Glycosidases"/>
    <property type="match status" value="2"/>
</dbReference>
<dbReference type="InterPro" id="IPR033132">
    <property type="entry name" value="GH_1_N_CS"/>
</dbReference>
<reference evidence="7 8" key="1">
    <citation type="submission" date="2017-12" db="EMBL/GenBank/DDBJ databases">
        <title>Hemimetabolous genomes reveal molecular basis of termite eusociality.</title>
        <authorList>
            <person name="Harrison M.C."/>
            <person name="Jongepier E."/>
            <person name="Robertson H.M."/>
            <person name="Arning N."/>
            <person name="Bitard-Feildel T."/>
            <person name="Chao H."/>
            <person name="Childers C.P."/>
            <person name="Dinh H."/>
            <person name="Doddapaneni H."/>
            <person name="Dugan S."/>
            <person name="Gowin J."/>
            <person name="Greiner C."/>
            <person name="Han Y."/>
            <person name="Hu H."/>
            <person name="Hughes D.S.T."/>
            <person name="Huylmans A.-K."/>
            <person name="Kemena C."/>
            <person name="Kremer L.P.M."/>
            <person name="Lee S.L."/>
            <person name="Lopez-Ezquerra A."/>
            <person name="Mallet L."/>
            <person name="Monroy-Kuhn J.M."/>
            <person name="Moser A."/>
            <person name="Murali S.C."/>
            <person name="Muzny D.M."/>
            <person name="Otani S."/>
            <person name="Piulachs M.-D."/>
            <person name="Poelchau M."/>
            <person name="Qu J."/>
            <person name="Schaub F."/>
            <person name="Wada-Katsumata A."/>
            <person name="Worley K.C."/>
            <person name="Xie Q."/>
            <person name="Ylla G."/>
            <person name="Poulsen M."/>
            <person name="Gibbs R.A."/>
            <person name="Schal C."/>
            <person name="Richards S."/>
            <person name="Belles X."/>
            <person name="Korb J."/>
            <person name="Bornberg-Bauer E."/>
        </authorList>
    </citation>
    <scope>NUCLEOTIDE SEQUENCE [LARGE SCALE GENOMIC DNA]</scope>
    <source>
        <tissue evidence="7">Whole body</tissue>
    </source>
</reference>
<dbReference type="PANTHER" id="PTHR10353:SF36">
    <property type="entry name" value="LP05116P"/>
    <property type="match status" value="1"/>
</dbReference>
<evidence type="ECO:0000256" key="1">
    <source>
        <dbReference type="ARBA" id="ARBA00010838"/>
    </source>
</evidence>
<dbReference type="AlphaFoldDB" id="A0A2J7Q506"/>
<evidence type="ECO:0000313" key="7">
    <source>
        <dbReference type="EMBL" id="PNF23656.1"/>
    </source>
</evidence>
<dbReference type="SUPFAM" id="SSF51445">
    <property type="entry name" value="(Trans)glycosidases"/>
    <property type="match status" value="1"/>
</dbReference>
<evidence type="ECO:0000313" key="8">
    <source>
        <dbReference type="Proteomes" id="UP000235965"/>
    </source>
</evidence>
<gene>
    <name evidence="7" type="ORF">B7P43_G02475</name>
</gene>
<keyword evidence="4" id="KW-0325">Glycoprotein</keyword>
<organism evidence="7 8">
    <name type="scientific">Cryptotermes secundus</name>
    <dbReference type="NCBI Taxonomy" id="105785"/>
    <lineage>
        <taxon>Eukaryota</taxon>
        <taxon>Metazoa</taxon>
        <taxon>Ecdysozoa</taxon>
        <taxon>Arthropoda</taxon>
        <taxon>Hexapoda</taxon>
        <taxon>Insecta</taxon>
        <taxon>Pterygota</taxon>
        <taxon>Neoptera</taxon>
        <taxon>Polyneoptera</taxon>
        <taxon>Dictyoptera</taxon>
        <taxon>Blattodea</taxon>
        <taxon>Blattoidea</taxon>
        <taxon>Termitoidae</taxon>
        <taxon>Kalotermitidae</taxon>
        <taxon>Cryptotermitinae</taxon>
        <taxon>Cryptotermes</taxon>
    </lineage>
</organism>
<accession>A0A2J7Q506</accession>
<protein>
    <submittedName>
        <fullName evidence="7">Myrosinase 1</fullName>
    </submittedName>
</protein>
<dbReference type="GO" id="GO:0005975">
    <property type="term" value="P:carbohydrate metabolic process"/>
    <property type="evidence" value="ECO:0007669"/>
    <property type="project" value="InterPro"/>
</dbReference>
<comment type="caution">
    <text evidence="7">The sequence shown here is derived from an EMBL/GenBank/DDBJ whole genome shotgun (WGS) entry which is preliminary data.</text>
</comment>
<dbReference type="OrthoDB" id="65569at2759"/>
<dbReference type="Proteomes" id="UP000235965">
    <property type="component" value="Unassembled WGS sequence"/>
</dbReference>
<keyword evidence="8" id="KW-1185">Reference proteome</keyword>
<dbReference type="PANTHER" id="PTHR10353">
    <property type="entry name" value="GLYCOSYL HYDROLASE"/>
    <property type="match status" value="1"/>
</dbReference>
<proteinExistence type="inferred from homology"/>
<evidence type="ECO:0000256" key="2">
    <source>
        <dbReference type="ARBA" id="ARBA00011738"/>
    </source>
</evidence>
<dbReference type="FunFam" id="3.20.20.80:FF:000013">
    <property type="entry name" value="lactase-phlorizin hydrolase"/>
    <property type="match status" value="1"/>
</dbReference>
<dbReference type="GO" id="GO:0008422">
    <property type="term" value="F:beta-glucosidase activity"/>
    <property type="evidence" value="ECO:0007669"/>
    <property type="project" value="TreeGrafter"/>
</dbReference>
<comment type="subunit">
    <text evidence="2">Homodimer.</text>
</comment>
<sequence length="473" mass="54762">MKFLSACEYEEAAPWRVFLLVAMLMRVTVVANNTFRFPQNFSFSAATSSYQVEGGWNEDGKGVNIWDSETHKHPELISDFSNGDVAADSYHKYTEDIKLLKDLGVQFYRFSISWPRILPNGHVTLVNQAGIHYYNNIINGLLAYGIQPMVTMYHWDLPQALQNLGGWTNIYMVECFEDYARLLYKLFGDRVRWWITINEPLIISQGYAGEKGRAPNINAPGTGDYLTIKTMVLAHARAYRVYLREFKDTQKGKVGIALNINWYEAYANNSEDISAAERTIQYELGLYANPIFSTTGDYPPDLKERIAQNSKAEGFRRSRLPSFTQQEISYIRGTWDFFGLNHYTTVWALAALREPVDLRMKDFGAERIQDPSCPRGSSKWLMEYLREMLKAMYYDGCNVIGFTAWTLLDSFEWRGGYRERFGLFYVNFSDPTRPRIAKESARVYKEIVRTWQVPTRYPQYSYDTQECSPTIPL</sequence>
<evidence type="ECO:0000256" key="5">
    <source>
        <dbReference type="ARBA" id="ARBA00023295"/>
    </source>
</evidence>
<dbReference type="PRINTS" id="PR00131">
    <property type="entry name" value="GLHYDRLASE1"/>
</dbReference>
<evidence type="ECO:0000256" key="6">
    <source>
        <dbReference type="RuleBase" id="RU003690"/>
    </source>
</evidence>
<dbReference type="InterPro" id="IPR001360">
    <property type="entry name" value="Glyco_hydro_1"/>
</dbReference>
<name>A0A2J7Q506_9NEOP</name>
<comment type="similarity">
    <text evidence="1 6">Belongs to the glycosyl hydrolase 1 family.</text>
</comment>
<evidence type="ECO:0000256" key="4">
    <source>
        <dbReference type="ARBA" id="ARBA00023180"/>
    </source>
</evidence>
<keyword evidence="5" id="KW-0326">Glycosidase</keyword>
<dbReference type="EMBL" id="NEVH01018372">
    <property type="protein sequence ID" value="PNF23656.1"/>
    <property type="molecule type" value="Genomic_DNA"/>
</dbReference>